<evidence type="ECO:0000313" key="3">
    <source>
        <dbReference type="EMBL" id="KAF5381223.1"/>
    </source>
</evidence>
<comment type="caution">
    <text evidence="3">The sequence shown here is derived from an EMBL/GenBank/DDBJ whole genome shotgun (WGS) entry which is preliminary data.</text>
</comment>
<feature type="coiled-coil region" evidence="1">
    <location>
        <begin position="256"/>
        <end position="283"/>
    </location>
</feature>
<feature type="region of interest" description="Disordered" evidence="2">
    <location>
        <begin position="141"/>
        <end position="200"/>
    </location>
</feature>
<accession>A0A8H5HD90</accession>
<gene>
    <name evidence="3" type="ORF">D9757_007844</name>
</gene>
<evidence type="ECO:0000256" key="1">
    <source>
        <dbReference type="SAM" id="Coils"/>
    </source>
</evidence>
<organism evidence="3 4">
    <name type="scientific">Collybiopsis confluens</name>
    <dbReference type="NCBI Taxonomy" id="2823264"/>
    <lineage>
        <taxon>Eukaryota</taxon>
        <taxon>Fungi</taxon>
        <taxon>Dikarya</taxon>
        <taxon>Basidiomycota</taxon>
        <taxon>Agaricomycotina</taxon>
        <taxon>Agaricomycetes</taxon>
        <taxon>Agaricomycetidae</taxon>
        <taxon>Agaricales</taxon>
        <taxon>Marasmiineae</taxon>
        <taxon>Omphalotaceae</taxon>
        <taxon>Collybiopsis</taxon>
    </lineage>
</organism>
<evidence type="ECO:0000313" key="4">
    <source>
        <dbReference type="Proteomes" id="UP000518752"/>
    </source>
</evidence>
<evidence type="ECO:0000256" key="2">
    <source>
        <dbReference type="SAM" id="MobiDB-lite"/>
    </source>
</evidence>
<proteinExistence type="predicted"/>
<feature type="compositionally biased region" description="Polar residues" evidence="2">
    <location>
        <begin position="183"/>
        <end position="200"/>
    </location>
</feature>
<keyword evidence="1" id="KW-0175">Coiled coil</keyword>
<name>A0A8H5HD90_9AGAR</name>
<feature type="compositionally biased region" description="Low complexity" evidence="2">
    <location>
        <begin position="170"/>
        <end position="182"/>
    </location>
</feature>
<feature type="compositionally biased region" description="Polar residues" evidence="2">
    <location>
        <begin position="141"/>
        <end position="151"/>
    </location>
</feature>
<reference evidence="3 4" key="1">
    <citation type="journal article" date="2020" name="ISME J.">
        <title>Uncovering the hidden diversity of litter-decomposition mechanisms in mushroom-forming fungi.</title>
        <authorList>
            <person name="Floudas D."/>
            <person name="Bentzer J."/>
            <person name="Ahren D."/>
            <person name="Johansson T."/>
            <person name="Persson P."/>
            <person name="Tunlid A."/>
        </authorList>
    </citation>
    <scope>NUCLEOTIDE SEQUENCE [LARGE SCALE GENOMIC DNA]</scope>
    <source>
        <strain evidence="3 4">CBS 406.79</strain>
    </source>
</reference>
<dbReference type="Proteomes" id="UP000518752">
    <property type="component" value="Unassembled WGS sequence"/>
</dbReference>
<keyword evidence="4" id="KW-1185">Reference proteome</keyword>
<sequence>MSNTNLRIPQYFQLVIQIFYDPSNSKAKNLSPTNTSWHEQCRNDLSALDLPFPPTSSLVCSVSTSIVQMAWNVDLDDCIVGRMASFFNPTFDLTPETQRELDNLNIHRMHLLERCLYSSGGETVALAGVLCCSKMIRSQDPSSHELSTARQNVLGDRPTLPSPLPNRDTSSSAHSPHSGYSSLTSPNSHQETALQISSPSQGVHKLVDFRIPNKRPISPSLPGMEPSFPLTAALASTRRSKREELLEEGYSSPEKREELEFMFAELQAELQRERNGRAIIEAETRRLQYLYHLHEQFGSRGSASSTTTTDPESRLTASLVDALRSAQRETQECKMASEQFRREVSMEKAKLEISNVLVERFRGDLVQQRDQVQTLRGEVEDLRAGNVLLHRVRDR</sequence>
<dbReference type="AlphaFoldDB" id="A0A8H5HD90"/>
<protein>
    <submittedName>
        <fullName evidence="3">Uncharacterized protein</fullName>
    </submittedName>
</protein>
<dbReference type="EMBL" id="JAACJN010000059">
    <property type="protein sequence ID" value="KAF5381223.1"/>
    <property type="molecule type" value="Genomic_DNA"/>
</dbReference>